<dbReference type="Pfam" id="PF05257">
    <property type="entry name" value="CHAP"/>
    <property type="match status" value="1"/>
</dbReference>
<dbReference type="PROSITE" id="PS50911">
    <property type="entry name" value="CHAP"/>
    <property type="match status" value="1"/>
</dbReference>
<dbReference type="InterPro" id="IPR038765">
    <property type="entry name" value="Papain-like_cys_pep_sf"/>
</dbReference>
<feature type="chain" id="PRO_5039144196" evidence="1">
    <location>
        <begin position="27"/>
        <end position="143"/>
    </location>
</feature>
<gene>
    <name evidence="3" type="primary">ssaA2_1</name>
    <name evidence="3" type="ORF">NCTC7688_00473</name>
</gene>
<dbReference type="SUPFAM" id="SSF54001">
    <property type="entry name" value="Cysteine proteinases"/>
    <property type="match status" value="1"/>
</dbReference>
<dbReference type="Gene3D" id="3.90.1720.10">
    <property type="entry name" value="endopeptidase domain like (from Nostoc punctiforme)"/>
    <property type="match status" value="1"/>
</dbReference>
<dbReference type="GeneID" id="3615783"/>
<accession>A0A380HKK6</accession>
<dbReference type="OMA" id="NYNRPLA"/>
<protein>
    <submittedName>
        <fullName evidence="3">Secretory antigen</fullName>
    </submittedName>
</protein>
<dbReference type="InterPro" id="IPR007921">
    <property type="entry name" value="CHAP_dom"/>
</dbReference>
<evidence type="ECO:0000313" key="4">
    <source>
        <dbReference type="Proteomes" id="UP000254707"/>
    </source>
</evidence>
<evidence type="ECO:0000313" key="3">
    <source>
        <dbReference type="EMBL" id="SUM81977.1"/>
    </source>
</evidence>
<evidence type="ECO:0000259" key="2">
    <source>
        <dbReference type="PROSITE" id="PS50911"/>
    </source>
</evidence>
<dbReference type="SMR" id="A0A380HKK6"/>
<feature type="domain" description="Peptidase C51" evidence="2">
    <location>
        <begin position="20"/>
        <end position="143"/>
    </location>
</feature>
<sequence>MNIKKKLVNVFIATTLLMTGTVTFQAINESQTTNAAVNYYYKNQCTWYVFKKRASVGKAVPNGWGNAKYWYSKAKKAGYRVGKKPAKRAVMQSTSGTYGHVAYVETVYNNGSIKVSEYNYNRPLAYGTRVLSKSSAAKYNYIY</sequence>
<name>A0A380HKK6_STASA</name>
<keyword evidence="1" id="KW-0732">Signal</keyword>
<dbReference type="EMBL" id="UHED01000001">
    <property type="protein sequence ID" value="SUM81977.1"/>
    <property type="molecule type" value="Genomic_DNA"/>
</dbReference>
<evidence type="ECO:0000256" key="1">
    <source>
        <dbReference type="SAM" id="SignalP"/>
    </source>
</evidence>
<feature type="signal peptide" evidence="1">
    <location>
        <begin position="1"/>
        <end position="26"/>
    </location>
</feature>
<reference evidence="3 4" key="1">
    <citation type="submission" date="2018-06" db="EMBL/GenBank/DDBJ databases">
        <authorList>
            <consortium name="Pathogen Informatics"/>
            <person name="Doyle S."/>
        </authorList>
    </citation>
    <scope>NUCLEOTIDE SEQUENCE [LARGE SCALE GENOMIC DNA]</scope>
    <source>
        <strain evidence="3 4">NCTC7688</strain>
    </source>
</reference>
<organism evidence="3 4">
    <name type="scientific">Staphylococcus saprophyticus</name>
    <dbReference type="NCBI Taxonomy" id="29385"/>
    <lineage>
        <taxon>Bacteria</taxon>
        <taxon>Bacillati</taxon>
        <taxon>Bacillota</taxon>
        <taxon>Bacilli</taxon>
        <taxon>Bacillales</taxon>
        <taxon>Staphylococcaceae</taxon>
        <taxon>Staphylococcus</taxon>
    </lineage>
</organism>
<dbReference type="AlphaFoldDB" id="A0A380HKK6"/>
<proteinExistence type="predicted"/>
<dbReference type="Proteomes" id="UP000254707">
    <property type="component" value="Unassembled WGS sequence"/>
</dbReference>
<dbReference type="RefSeq" id="WP_011302307.1">
    <property type="nucleotide sequence ID" value="NZ_CAXOKG010000002.1"/>
</dbReference>